<feature type="compositionally biased region" description="Basic residues" evidence="5">
    <location>
        <begin position="305"/>
        <end position="314"/>
    </location>
</feature>
<dbReference type="PANTHER" id="PTHR17598:SF13">
    <property type="entry name" value="DNA POLYMERASE DELTA SUBUNIT 3"/>
    <property type="match status" value="1"/>
</dbReference>
<dbReference type="InterPro" id="IPR019038">
    <property type="entry name" value="POLD3"/>
</dbReference>
<reference evidence="6 7" key="1">
    <citation type="submission" date="2019-08" db="EMBL/GenBank/DDBJ databases">
        <title>Whole genome of Aphis craccivora.</title>
        <authorList>
            <person name="Voronova N.V."/>
            <person name="Shulinski R.S."/>
            <person name="Bandarenka Y.V."/>
            <person name="Zhorov D.G."/>
            <person name="Warner D."/>
        </authorList>
    </citation>
    <scope>NUCLEOTIDE SEQUENCE [LARGE SCALE GENOMIC DNA]</scope>
    <source>
        <strain evidence="6">180601</strain>
        <tissue evidence="6">Whole Body</tissue>
    </source>
</reference>
<dbReference type="GO" id="GO:0006271">
    <property type="term" value="P:DNA strand elongation involved in DNA replication"/>
    <property type="evidence" value="ECO:0007669"/>
    <property type="project" value="TreeGrafter"/>
</dbReference>
<dbReference type="PANTHER" id="PTHR17598">
    <property type="entry name" value="DNA POLYMERASE DELTA SUBUNIT 3"/>
    <property type="match status" value="1"/>
</dbReference>
<feature type="compositionally biased region" description="Acidic residues" evidence="5">
    <location>
        <begin position="319"/>
        <end position="329"/>
    </location>
</feature>
<keyword evidence="4" id="KW-0539">Nucleus</keyword>
<evidence type="ECO:0000256" key="4">
    <source>
        <dbReference type="ARBA" id="ARBA00023242"/>
    </source>
</evidence>
<feature type="compositionally biased region" description="Basic and acidic residues" evidence="5">
    <location>
        <begin position="418"/>
        <end position="427"/>
    </location>
</feature>
<protein>
    <recommendedName>
        <fullName evidence="2">DNA polymerase delta subunit 3</fullName>
    </recommendedName>
</protein>
<sequence length="455" mass="52085">MSECSLSQGTIDYKVTYKYLTEKLNVHPNKAKHLLKEYVSKLTDDQKYSITVVIGGVLKENDGFSIVLAYDDHVDTMRRRFKQIDFEHIYSIQPISRFDDINNALYLVDNSSNNYTNLPSSIKTKEKGNDSMPEQRDAIEMEINLPLTEQTNLSPNKIQNLKSETIADTKLDITQKKKNGFDFFKNNNTNNTKQEEIEKKVITNKANSDFFTKFKSSNKSPCTSNGSTDSKNKVTAEETTKVDSKNKVTAEKTKKADSNNKVTAEKTTKADSKIIDLEPSKIVHDKEKNLKKEKKKKENVNKSRSNQKIKRKRIQTFDSSDEEIDSEEEDMKRSEHMDVEDDVDFVQPTPPRPTPRENRKKEKQTTTSTFIDDDGFVHTTKEVKIVETECESFSESNGNENTPESRELNIEPIVKKIKVSESDSADKKKNKNKKSKNSSNQGMKQSSLTSFFKTK</sequence>
<gene>
    <name evidence="6" type="ORF">FWK35_00002172</name>
</gene>
<proteinExistence type="predicted"/>
<evidence type="ECO:0000313" key="6">
    <source>
        <dbReference type="EMBL" id="KAF0768971.1"/>
    </source>
</evidence>
<dbReference type="EMBL" id="VUJU01000667">
    <property type="protein sequence ID" value="KAF0768971.1"/>
    <property type="molecule type" value="Genomic_DNA"/>
</dbReference>
<dbReference type="InterPro" id="IPR041913">
    <property type="entry name" value="POLD3_sf"/>
</dbReference>
<feature type="compositionally biased region" description="Basic and acidic residues" evidence="5">
    <location>
        <begin position="354"/>
        <end position="364"/>
    </location>
</feature>
<feature type="compositionally biased region" description="Low complexity" evidence="5">
    <location>
        <begin position="437"/>
        <end position="447"/>
    </location>
</feature>
<dbReference type="GO" id="GO:0043625">
    <property type="term" value="C:delta DNA polymerase complex"/>
    <property type="evidence" value="ECO:0007669"/>
    <property type="project" value="InterPro"/>
</dbReference>
<feature type="region of interest" description="Disordered" evidence="5">
    <location>
        <begin position="214"/>
        <end position="374"/>
    </location>
</feature>
<accession>A0A6G0ZE22</accession>
<keyword evidence="7" id="KW-1185">Reference proteome</keyword>
<dbReference type="GO" id="GO:1904161">
    <property type="term" value="P:DNA synthesis involved in UV-damage excision repair"/>
    <property type="evidence" value="ECO:0007669"/>
    <property type="project" value="TreeGrafter"/>
</dbReference>
<dbReference type="AlphaFoldDB" id="A0A6G0ZE22"/>
<evidence type="ECO:0000313" key="7">
    <source>
        <dbReference type="Proteomes" id="UP000478052"/>
    </source>
</evidence>
<feature type="compositionally biased region" description="Basic and acidic residues" evidence="5">
    <location>
        <begin position="230"/>
        <end position="301"/>
    </location>
</feature>
<evidence type="ECO:0000256" key="1">
    <source>
        <dbReference type="ARBA" id="ARBA00004123"/>
    </source>
</evidence>
<name>A0A6G0ZE22_APHCR</name>
<dbReference type="Proteomes" id="UP000478052">
    <property type="component" value="Unassembled WGS sequence"/>
</dbReference>
<comment type="subcellular location">
    <subcellularLocation>
        <location evidence="1">Nucleus</location>
    </subcellularLocation>
</comment>
<feature type="region of interest" description="Disordered" evidence="5">
    <location>
        <begin position="389"/>
        <end position="455"/>
    </location>
</feature>
<feature type="compositionally biased region" description="Polar residues" evidence="5">
    <location>
        <begin position="214"/>
        <end position="229"/>
    </location>
</feature>
<keyword evidence="3" id="KW-0235">DNA replication</keyword>
<feature type="compositionally biased region" description="Polar residues" evidence="5">
    <location>
        <begin position="391"/>
        <end position="402"/>
    </location>
</feature>
<dbReference type="OrthoDB" id="514823at2759"/>
<evidence type="ECO:0000256" key="3">
    <source>
        <dbReference type="ARBA" id="ARBA00022705"/>
    </source>
</evidence>
<organism evidence="6 7">
    <name type="scientific">Aphis craccivora</name>
    <name type="common">Cowpea aphid</name>
    <dbReference type="NCBI Taxonomy" id="307492"/>
    <lineage>
        <taxon>Eukaryota</taxon>
        <taxon>Metazoa</taxon>
        <taxon>Ecdysozoa</taxon>
        <taxon>Arthropoda</taxon>
        <taxon>Hexapoda</taxon>
        <taxon>Insecta</taxon>
        <taxon>Pterygota</taxon>
        <taxon>Neoptera</taxon>
        <taxon>Paraneoptera</taxon>
        <taxon>Hemiptera</taxon>
        <taxon>Sternorrhyncha</taxon>
        <taxon>Aphidomorpha</taxon>
        <taxon>Aphidoidea</taxon>
        <taxon>Aphididae</taxon>
        <taxon>Aphidini</taxon>
        <taxon>Aphis</taxon>
        <taxon>Aphis</taxon>
    </lineage>
</organism>
<comment type="caution">
    <text evidence="6">The sequence shown here is derived from an EMBL/GenBank/DDBJ whole genome shotgun (WGS) entry which is preliminary data.</text>
</comment>
<dbReference type="Pfam" id="PF09507">
    <property type="entry name" value="CDC27"/>
    <property type="match status" value="1"/>
</dbReference>
<dbReference type="Gene3D" id="3.90.1030.20">
    <property type="entry name" value="DNA polymerase delta, p66 (Cdc27) subunit, wHTH domain"/>
    <property type="match status" value="1"/>
</dbReference>
<dbReference type="GO" id="GO:0006297">
    <property type="term" value="P:nucleotide-excision repair, DNA gap filling"/>
    <property type="evidence" value="ECO:0007669"/>
    <property type="project" value="TreeGrafter"/>
</dbReference>
<evidence type="ECO:0000256" key="5">
    <source>
        <dbReference type="SAM" id="MobiDB-lite"/>
    </source>
</evidence>
<evidence type="ECO:0000256" key="2">
    <source>
        <dbReference type="ARBA" id="ARBA00017589"/>
    </source>
</evidence>
<dbReference type="GO" id="GO:0003887">
    <property type="term" value="F:DNA-directed DNA polymerase activity"/>
    <property type="evidence" value="ECO:0007669"/>
    <property type="project" value="TreeGrafter"/>
</dbReference>